<dbReference type="PANTHER" id="PTHR12526">
    <property type="entry name" value="GLYCOSYLTRANSFERASE"/>
    <property type="match status" value="1"/>
</dbReference>
<name>A0A1I0SU87_9SPHI</name>
<dbReference type="SUPFAM" id="SSF53756">
    <property type="entry name" value="UDP-Glycosyltransferase/glycogen phosphorylase"/>
    <property type="match status" value="1"/>
</dbReference>
<protein>
    <submittedName>
        <fullName evidence="2">Glycosyltransferase involved in cell wall bisynthesis</fullName>
    </submittedName>
</protein>
<dbReference type="EMBL" id="FOJM01000003">
    <property type="protein sequence ID" value="SFA42336.1"/>
    <property type="molecule type" value="Genomic_DNA"/>
</dbReference>
<proteinExistence type="predicted"/>
<keyword evidence="2" id="KW-0808">Transferase</keyword>
<dbReference type="Proteomes" id="UP000198836">
    <property type="component" value="Unassembled WGS sequence"/>
</dbReference>
<feature type="domain" description="Spore protein YkvP/CgeB glycosyl transferase-like" evidence="1">
    <location>
        <begin position="248"/>
        <end position="391"/>
    </location>
</feature>
<dbReference type="GO" id="GO:0016740">
    <property type="term" value="F:transferase activity"/>
    <property type="evidence" value="ECO:0007669"/>
    <property type="project" value="UniProtKB-KW"/>
</dbReference>
<evidence type="ECO:0000313" key="2">
    <source>
        <dbReference type="EMBL" id="SFA42336.1"/>
    </source>
</evidence>
<dbReference type="Gene3D" id="3.40.50.11010">
    <property type="match status" value="1"/>
</dbReference>
<keyword evidence="3" id="KW-1185">Reference proteome</keyword>
<dbReference type="RefSeq" id="WP_090980810.1">
    <property type="nucleotide sequence ID" value="NZ_FOJM01000003.1"/>
</dbReference>
<sequence>MELKDKVIVILGATRFDWKFESTSYHTAKFLAENNDVYYVDFPYTLKDYFKRNQQSDIALRIPHFKKGAKGILDTGFPGLKILILPLLLSLNFLPEGRIYRWLLRWNERMISARINRVMAERGVGEFIFINSFNFHYPGVSKMLSGAILKIYHCVDPIITGYDERHGFVSEDLLIENSDLVICTSKALYRDKIKKKKQTFFIPNAADLTVSSLALDPNLLIHPSVSDIPKPVIGYLGAIERRIDFDLLIKVATMNPDKSFVLVGPTAREFVPQEFEEMHNVYFRESIRYDEMPAVVKGFDIAMVPFKKDEVSATIFPLKLFEYLGTGKPVVSTDFNMDLLEFTFDSVRYCHNADEFSSAISFYLENDNEEAKAFRLSIAADNTWARRMSELGSLIAEFYPEKKGKN</sequence>
<dbReference type="InterPro" id="IPR055259">
    <property type="entry name" value="YkvP/CgeB_Glyco_trans-like"/>
</dbReference>
<accession>A0A1I0SU87</accession>
<dbReference type="OrthoDB" id="9816564at2"/>
<gene>
    <name evidence="2" type="ORF">SAMN04488511_10343</name>
</gene>
<evidence type="ECO:0000313" key="3">
    <source>
        <dbReference type="Proteomes" id="UP000198836"/>
    </source>
</evidence>
<dbReference type="AlphaFoldDB" id="A0A1I0SU87"/>
<evidence type="ECO:0000259" key="1">
    <source>
        <dbReference type="Pfam" id="PF13524"/>
    </source>
</evidence>
<organism evidence="2 3">
    <name type="scientific">Pedobacter suwonensis</name>
    <dbReference type="NCBI Taxonomy" id="332999"/>
    <lineage>
        <taxon>Bacteria</taxon>
        <taxon>Pseudomonadati</taxon>
        <taxon>Bacteroidota</taxon>
        <taxon>Sphingobacteriia</taxon>
        <taxon>Sphingobacteriales</taxon>
        <taxon>Sphingobacteriaceae</taxon>
        <taxon>Pedobacter</taxon>
    </lineage>
</organism>
<reference evidence="3" key="1">
    <citation type="submission" date="2016-10" db="EMBL/GenBank/DDBJ databases">
        <authorList>
            <person name="Varghese N."/>
            <person name="Submissions S."/>
        </authorList>
    </citation>
    <scope>NUCLEOTIDE SEQUENCE [LARGE SCALE GENOMIC DNA]</scope>
    <source>
        <strain evidence="3">DSM 18130</strain>
    </source>
</reference>
<dbReference type="STRING" id="332999.SAMN04488511_10343"/>
<dbReference type="Pfam" id="PF13524">
    <property type="entry name" value="Glyco_trans_1_2"/>
    <property type="match status" value="1"/>
</dbReference>
<dbReference type="Gene3D" id="3.40.50.2000">
    <property type="entry name" value="Glycogen Phosphorylase B"/>
    <property type="match status" value="1"/>
</dbReference>